<dbReference type="Gene3D" id="3.30.160.60">
    <property type="entry name" value="Classic Zinc Finger"/>
    <property type="match status" value="3"/>
</dbReference>
<evidence type="ECO:0000256" key="5">
    <source>
        <dbReference type="ARBA" id="ARBA00022833"/>
    </source>
</evidence>
<keyword evidence="4 7" id="KW-0863">Zinc-finger</keyword>
<dbReference type="FunFam" id="3.30.160.60:FF:000021">
    <property type="entry name" value="Basic krueppel-like factor 3"/>
    <property type="match status" value="1"/>
</dbReference>
<proteinExistence type="predicted"/>
<organism evidence="10 11">
    <name type="scientific">Tetraodon nigroviridis</name>
    <name type="common">Spotted green pufferfish</name>
    <name type="synonym">Chelonodon nigroviridis</name>
    <dbReference type="NCBI Taxonomy" id="99883"/>
    <lineage>
        <taxon>Eukaryota</taxon>
        <taxon>Metazoa</taxon>
        <taxon>Chordata</taxon>
        <taxon>Craniata</taxon>
        <taxon>Vertebrata</taxon>
        <taxon>Euteleostomi</taxon>
        <taxon>Actinopterygii</taxon>
        <taxon>Neopterygii</taxon>
        <taxon>Teleostei</taxon>
        <taxon>Neoteleostei</taxon>
        <taxon>Acanthomorphata</taxon>
        <taxon>Eupercaria</taxon>
        <taxon>Tetraodontiformes</taxon>
        <taxon>Tetradontoidea</taxon>
        <taxon>Tetraodontidae</taxon>
        <taxon>Tetraodon</taxon>
    </lineage>
</organism>
<evidence type="ECO:0000256" key="1">
    <source>
        <dbReference type="ARBA" id="ARBA00004123"/>
    </source>
</evidence>
<dbReference type="STRING" id="99883.ENSTNIP00000007344"/>
<feature type="domain" description="C2H2-type" evidence="9">
    <location>
        <begin position="360"/>
        <end position="389"/>
    </location>
</feature>
<dbReference type="OMA" id="CDFPGCA"/>
<dbReference type="InterPro" id="IPR036236">
    <property type="entry name" value="Znf_C2H2_sf"/>
</dbReference>
<dbReference type="PROSITE" id="PS50157">
    <property type="entry name" value="ZINC_FINGER_C2H2_2"/>
    <property type="match status" value="3"/>
</dbReference>
<feature type="region of interest" description="Disordered" evidence="8">
    <location>
        <begin position="285"/>
        <end position="310"/>
    </location>
</feature>
<dbReference type="Pfam" id="PF00096">
    <property type="entry name" value="zf-C2H2"/>
    <property type="match status" value="3"/>
</dbReference>
<dbReference type="AlphaFoldDB" id="H3CGG6"/>
<dbReference type="InterPro" id="IPR013087">
    <property type="entry name" value="Znf_C2H2_type"/>
</dbReference>
<evidence type="ECO:0000256" key="8">
    <source>
        <dbReference type="SAM" id="MobiDB-lite"/>
    </source>
</evidence>
<dbReference type="GO" id="GO:0000978">
    <property type="term" value="F:RNA polymerase II cis-regulatory region sequence-specific DNA binding"/>
    <property type="evidence" value="ECO:0007669"/>
    <property type="project" value="TreeGrafter"/>
</dbReference>
<dbReference type="CDD" id="cd21579">
    <property type="entry name" value="KLF5_N"/>
    <property type="match status" value="1"/>
</dbReference>
<dbReference type="GeneTree" id="ENSGT00940000164016"/>
<dbReference type="FunCoup" id="H3CGG6">
    <property type="interactions" value="19"/>
</dbReference>
<feature type="domain" description="C2H2-type" evidence="9">
    <location>
        <begin position="420"/>
        <end position="444"/>
    </location>
</feature>
<dbReference type="Proteomes" id="UP000007303">
    <property type="component" value="Unassembled WGS sequence"/>
</dbReference>
<reference evidence="11" key="1">
    <citation type="journal article" date="2004" name="Nature">
        <title>Genome duplication in the teleost fish Tetraodon nigroviridis reveals the early vertebrate proto-karyotype.</title>
        <authorList>
            <person name="Jaillon O."/>
            <person name="Aury J.-M."/>
            <person name="Brunet F."/>
            <person name="Petit J.-L."/>
            <person name="Stange-Thomann N."/>
            <person name="Mauceli E."/>
            <person name="Bouneau L."/>
            <person name="Fischer C."/>
            <person name="Ozouf-Costaz C."/>
            <person name="Bernot A."/>
            <person name="Nicaud S."/>
            <person name="Jaffe D."/>
            <person name="Fisher S."/>
            <person name="Lutfalla G."/>
            <person name="Dossat C."/>
            <person name="Segurens B."/>
            <person name="Dasilva C."/>
            <person name="Salanoubat M."/>
            <person name="Levy M."/>
            <person name="Boudet N."/>
            <person name="Castellano S."/>
            <person name="Anthouard V."/>
            <person name="Jubin C."/>
            <person name="Castelli V."/>
            <person name="Katinka M."/>
            <person name="Vacherie B."/>
            <person name="Biemont C."/>
            <person name="Skalli Z."/>
            <person name="Cattolico L."/>
            <person name="Poulain J."/>
            <person name="De Berardinis V."/>
            <person name="Cruaud C."/>
            <person name="Duprat S."/>
            <person name="Brottier P."/>
            <person name="Coutanceau J.-P."/>
            <person name="Gouzy J."/>
            <person name="Parra G."/>
            <person name="Lardier G."/>
            <person name="Chapple C."/>
            <person name="McKernan K.J."/>
            <person name="McEwan P."/>
            <person name="Bosak S."/>
            <person name="Kellis M."/>
            <person name="Volff J.-N."/>
            <person name="Guigo R."/>
            <person name="Zody M.C."/>
            <person name="Mesirov J."/>
            <person name="Lindblad-Toh K."/>
            <person name="Birren B."/>
            <person name="Nusbaum C."/>
            <person name="Kahn D."/>
            <person name="Robinson-Rechavi M."/>
            <person name="Laudet V."/>
            <person name="Schachter V."/>
            <person name="Quetier F."/>
            <person name="Saurin W."/>
            <person name="Scarpelli C."/>
            <person name="Wincker P."/>
            <person name="Lander E.S."/>
            <person name="Weissenbach J."/>
            <person name="Roest Crollius H."/>
        </authorList>
    </citation>
    <scope>NUCLEOTIDE SEQUENCE [LARGE SCALE GENOMIC DNA]</scope>
</reference>
<protein>
    <submittedName>
        <fullName evidence="10">Kruppel like factor 5 like</fullName>
    </submittedName>
</protein>
<keyword evidence="3" id="KW-0677">Repeat</keyword>
<reference evidence="10" key="2">
    <citation type="submission" date="2025-08" db="UniProtKB">
        <authorList>
            <consortium name="Ensembl"/>
        </authorList>
    </citation>
    <scope>IDENTIFICATION</scope>
</reference>
<evidence type="ECO:0000256" key="2">
    <source>
        <dbReference type="ARBA" id="ARBA00022723"/>
    </source>
</evidence>
<evidence type="ECO:0000256" key="4">
    <source>
        <dbReference type="ARBA" id="ARBA00022771"/>
    </source>
</evidence>
<dbReference type="FunFam" id="3.30.160.60:FF:000018">
    <property type="entry name" value="Krueppel-like factor 15"/>
    <property type="match status" value="1"/>
</dbReference>
<evidence type="ECO:0000259" key="9">
    <source>
        <dbReference type="PROSITE" id="PS50157"/>
    </source>
</evidence>
<feature type="domain" description="C2H2-type" evidence="9">
    <location>
        <begin position="390"/>
        <end position="419"/>
    </location>
</feature>
<keyword evidence="5" id="KW-0862">Zinc</keyword>
<dbReference type="GO" id="GO:0000981">
    <property type="term" value="F:DNA-binding transcription factor activity, RNA polymerase II-specific"/>
    <property type="evidence" value="ECO:0007669"/>
    <property type="project" value="TreeGrafter"/>
</dbReference>
<keyword evidence="11" id="KW-1185">Reference proteome</keyword>
<evidence type="ECO:0000313" key="11">
    <source>
        <dbReference type="Proteomes" id="UP000007303"/>
    </source>
</evidence>
<comment type="subcellular location">
    <subcellularLocation>
        <location evidence="1">Nucleus</location>
    </subcellularLocation>
</comment>
<dbReference type="PANTHER" id="PTHR23235:SF120">
    <property type="entry name" value="KRUPPEL-LIKE FACTOR 15"/>
    <property type="match status" value="1"/>
</dbReference>
<name>H3CGG6_TETNG</name>
<keyword evidence="6" id="KW-0539">Nucleus</keyword>
<dbReference type="HOGENOM" id="CLU_002678_33_3_1"/>
<reference evidence="10" key="3">
    <citation type="submission" date="2025-09" db="UniProtKB">
        <authorList>
            <consortium name="Ensembl"/>
        </authorList>
    </citation>
    <scope>IDENTIFICATION</scope>
</reference>
<dbReference type="GO" id="GO:0008270">
    <property type="term" value="F:zinc ion binding"/>
    <property type="evidence" value="ECO:0007669"/>
    <property type="project" value="UniProtKB-KW"/>
</dbReference>
<feature type="compositionally biased region" description="Low complexity" evidence="8">
    <location>
        <begin position="285"/>
        <end position="294"/>
    </location>
</feature>
<dbReference type="PANTHER" id="PTHR23235">
    <property type="entry name" value="KRUEPPEL-LIKE TRANSCRIPTION FACTOR"/>
    <property type="match status" value="1"/>
</dbReference>
<dbReference type="Ensembl" id="ENSTNIT00000007502.1">
    <property type="protein sequence ID" value="ENSTNIP00000007344.1"/>
    <property type="gene ID" value="ENSTNIG00000004691.1"/>
</dbReference>
<dbReference type="GO" id="GO:0005634">
    <property type="term" value="C:nucleus"/>
    <property type="evidence" value="ECO:0007669"/>
    <property type="project" value="UniProtKB-SubCell"/>
</dbReference>
<dbReference type="PROSITE" id="PS00028">
    <property type="entry name" value="ZINC_FINGER_C2H2_1"/>
    <property type="match status" value="3"/>
</dbReference>
<feature type="region of interest" description="Disordered" evidence="8">
    <location>
        <begin position="37"/>
        <end position="69"/>
    </location>
</feature>
<accession>H3CGG6</accession>
<evidence type="ECO:0000256" key="6">
    <source>
        <dbReference type="ARBA" id="ARBA00023242"/>
    </source>
</evidence>
<keyword evidence="2" id="KW-0479">Metal-binding</keyword>
<dbReference type="FunFam" id="3.30.160.60:FF:000624">
    <property type="entry name" value="zinc finger protein 697"/>
    <property type="match status" value="1"/>
</dbReference>
<sequence>SSSSALMAASVGAAANPPHADERAVFTQLKPVRMSDGAEDASVFEDVKPPVSPGASAGKQVSGSPGPGEPLTWPSFFQVQLDLDKYLPRVGSPLLSLPADGADRKYRRESASVVDEYFSEEKPTAPYSLNINLILPSTAHLRTGLYRPNKPLPPQQIKTEPDLEVPCSVPGPASTQALPDFTSVFNVHPVASNVFVKPDLGAEAAGVVGVPSGSQELQIGPPAPQQHVYHMPIAGGADLTMTLSHSGASAHGAAGGAMLGLGGPALPMASRAYMMAEHQLAQQQGYYQASAAPHSLPPSPPNSQPASPDGQAELLSYQQRLGKMAGLTPHALLMTHGQGVLTGPKYNRRNNPELEKRRIHFCDYPGCTKVYTKSSHLKAHQRTHTGEKPYRCTWENCDWRFARSDELTRHYRKHTGAKPFKCVACSRCFSRSDHLALHMKRHQN</sequence>
<evidence type="ECO:0000256" key="3">
    <source>
        <dbReference type="ARBA" id="ARBA00022737"/>
    </source>
</evidence>
<dbReference type="SMART" id="SM00355">
    <property type="entry name" value="ZnF_C2H2"/>
    <property type="match status" value="3"/>
</dbReference>
<evidence type="ECO:0000313" key="10">
    <source>
        <dbReference type="Ensembl" id="ENSTNIP00000007344.1"/>
    </source>
</evidence>
<dbReference type="SUPFAM" id="SSF57667">
    <property type="entry name" value="beta-beta-alpha zinc fingers"/>
    <property type="match status" value="2"/>
</dbReference>
<dbReference type="InParanoid" id="H3CGG6"/>
<evidence type="ECO:0000256" key="7">
    <source>
        <dbReference type="PROSITE-ProRule" id="PRU00042"/>
    </source>
</evidence>